<feature type="domain" description="Tail specific protease" evidence="2">
    <location>
        <begin position="204"/>
        <end position="446"/>
    </location>
</feature>
<reference evidence="3 4" key="1">
    <citation type="submission" date="2021-11" db="EMBL/GenBank/DDBJ databases">
        <title>Genomic of Niabella pedocola.</title>
        <authorList>
            <person name="Wu T."/>
        </authorList>
    </citation>
    <scope>NUCLEOTIDE SEQUENCE [LARGE SCALE GENOMIC DNA]</scope>
    <source>
        <strain evidence="3 4">JCM 31011</strain>
    </source>
</reference>
<sequence>MIKCSRTFLLSCLCACLNLVFYFQGNAQIANTISAADKVYGLSKFWQEVNYNFVYLDKVDRKAWDSTYRALISQVQETKNDYEYYRLLEKFCAMLNDGHTNIFRPQIKGLSIMQNAFGDHLVVVKRVEGKPIIVRSWKKDQAVLPVGSEILEVNGSSAEQHIREHLLPYISSSTEYVKWKGATHWMLAGAPGTAFNIKIKRPDGRQAVVNLVHATVSDSIYYPQLGAYYDEQKRELLEFKMLKSGVAYLGLNAFSNRKIDTLFDVILPQLYQAKALIVDLRFNGGGSTNIGTYILKYLVPGAVLAGARYATREHLPAFKAWGSYVTEKDTIGNAWNKKSLEVFKGVYTYHFPYEPDSFVLSKPRIVVPTVILTGNNTASAAEDFLIAADNQQHMIRMGEPSFGSTGQPLVFDMPGGGSARVCTKKDTYPDGREFVGYGIQPHITVIPSVEDYLLGKDVVKDAALAYLLKKIQ</sequence>
<dbReference type="SUPFAM" id="SSF52096">
    <property type="entry name" value="ClpP/crotonase"/>
    <property type="match status" value="1"/>
</dbReference>
<gene>
    <name evidence="3" type="ORF">LQ567_01050</name>
</gene>
<feature type="chain" id="PRO_5045168878" evidence="1">
    <location>
        <begin position="28"/>
        <end position="472"/>
    </location>
</feature>
<accession>A0ABS8PKC5</accession>
<dbReference type="Proteomes" id="UP001199816">
    <property type="component" value="Unassembled WGS sequence"/>
</dbReference>
<feature type="signal peptide" evidence="1">
    <location>
        <begin position="1"/>
        <end position="27"/>
    </location>
</feature>
<dbReference type="Gene3D" id="3.90.226.10">
    <property type="entry name" value="2-enoyl-CoA Hydratase, Chain A, domain 1"/>
    <property type="match status" value="1"/>
</dbReference>
<comment type="caution">
    <text evidence="3">The sequence shown here is derived from an EMBL/GenBank/DDBJ whole genome shotgun (WGS) entry which is preliminary data.</text>
</comment>
<evidence type="ECO:0000259" key="2">
    <source>
        <dbReference type="SMART" id="SM00245"/>
    </source>
</evidence>
<keyword evidence="4" id="KW-1185">Reference proteome</keyword>
<dbReference type="InterPro" id="IPR029045">
    <property type="entry name" value="ClpP/crotonase-like_dom_sf"/>
</dbReference>
<keyword evidence="1" id="KW-0732">Signal</keyword>
<dbReference type="RefSeq" id="WP_231002236.1">
    <property type="nucleotide sequence ID" value="NZ_JAJNEC010000002.1"/>
</dbReference>
<dbReference type="Pfam" id="PF03572">
    <property type="entry name" value="Peptidase_S41"/>
    <property type="match status" value="1"/>
</dbReference>
<evidence type="ECO:0000256" key="1">
    <source>
        <dbReference type="SAM" id="SignalP"/>
    </source>
</evidence>
<dbReference type="EMBL" id="JAJNEC010000002">
    <property type="protein sequence ID" value="MCD2421330.1"/>
    <property type="molecule type" value="Genomic_DNA"/>
</dbReference>
<name>A0ABS8PKC5_9BACT</name>
<dbReference type="PANTHER" id="PTHR32060:SF30">
    <property type="entry name" value="CARBOXY-TERMINAL PROCESSING PROTEASE CTPA"/>
    <property type="match status" value="1"/>
</dbReference>
<dbReference type="Gene3D" id="3.30.750.44">
    <property type="match status" value="1"/>
</dbReference>
<dbReference type="InterPro" id="IPR005151">
    <property type="entry name" value="Tail-specific_protease"/>
</dbReference>
<dbReference type="SMART" id="SM00245">
    <property type="entry name" value="TSPc"/>
    <property type="match status" value="1"/>
</dbReference>
<proteinExistence type="predicted"/>
<evidence type="ECO:0000313" key="3">
    <source>
        <dbReference type="EMBL" id="MCD2421330.1"/>
    </source>
</evidence>
<evidence type="ECO:0000313" key="4">
    <source>
        <dbReference type="Proteomes" id="UP001199816"/>
    </source>
</evidence>
<protein>
    <submittedName>
        <fullName evidence="3">S41 family peptidase</fullName>
    </submittedName>
</protein>
<organism evidence="3 4">
    <name type="scientific">Niabella pedocola</name>
    <dbReference type="NCBI Taxonomy" id="1752077"/>
    <lineage>
        <taxon>Bacteria</taxon>
        <taxon>Pseudomonadati</taxon>
        <taxon>Bacteroidota</taxon>
        <taxon>Chitinophagia</taxon>
        <taxon>Chitinophagales</taxon>
        <taxon>Chitinophagaceae</taxon>
        <taxon>Niabella</taxon>
    </lineage>
</organism>
<dbReference type="PANTHER" id="PTHR32060">
    <property type="entry name" value="TAIL-SPECIFIC PROTEASE"/>
    <property type="match status" value="1"/>
</dbReference>